<feature type="domain" description="Cyclin-like" evidence="6">
    <location>
        <begin position="313"/>
        <end position="396"/>
    </location>
</feature>
<dbReference type="GO" id="GO:0097550">
    <property type="term" value="C:transcription preinitiation complex"/>
    <property type="evidence" value="ECO:0007669"/>
    <property type="project" value="TreeGrafter"/>
</dbReference>
<evidence type="ECO:0000256" key="3">
    <source>
        <dbReference type="ARBA" id="ARBA00022737"/>
    </source>
</evidence>
<dbReference type="GO" id="GO:0016251">
    <property type="term" value="F:RNA polymerase II general transcription initiation factor activity"/>
    <property type="evidence" value="ECO:0007669"/>
    <property type="project" value="TreeGrafter"/>
</dbReference>
<dbReference type="GO" id="GO:0070897">
    <property type="term" value="P:transcription preinitiation complex assembly"/>
    <property type="evidence" value="ECO:0007669"/>
    <property type="project" value="InterPro"/>
</dbReference>
<dbReference type="Gene3D" id="1.10.472.10">
    <property type="entry name" value="Cyclin-like"/>
    <property type="match status" value="1"/>
</dbReference>
<evidence type="ECO:0000256" key="2">
    <source>
        <dbReference type="ARBA" id="ARBA00013932"/>
    </source>
</evidence>
<reference evidence="7" key="2">
    <citation type="submission" date="2022-07" db="EMBL/GenBank/DDBJ databases">
        <authorList>
            <person name="Goncalves M.F.M."/>
            <person name="Hilario S."/>
            <person name="Van De Peer Y."/>
            <person name="Esteves A.C."/>
            <person name="Alves A."/>
        </authorList>
    </citation>
    <scope>NUCLEOTIDE SEQUENCE</scope>
    <source>
        <strain evidence="7">MUM 19.33</strain>
    </source>
</reference>
<dbReference type="GO" id="GO:0005634">
    <property type="term" value="C:nucleus"/>
    <property type="evidence" value="ECO:0007669"/>
    <property type="project" value="TreeGrafter"/>
</dbReference>
<gene>
    <name evidence="7" type="ORF">J7T54_005915</name>
</gene>
<accession>A0A9P9Y8T9</accession>
<keyword evidence="4" id="KW-0805">Transcription regulation</keyword>
<comment type="similarity">
    <text evidence="1">Belongs to the TFIIB family.</text>
</comment>
<evidence type="ECO:0000256" key="4">
    <source>
        <dbReference type="ARBA" id="ARBA00023015"/>
    </source>
</evidence>
<evidence type="ECO:0000256" key="5">
    <source>
        <dbReference type="ARBA" id="ARBA00023163"/>
    </source>
</evidence>
<dbReference type="GO" id="GO:0017025">
    <property type="term" value="F:TBP-class protein binding"/>
    <property type="evidence" value="ECO:0007669"/>
    <property type="project" value="InterPro"/>
</dbReference>
<keyword evidence="8" id="KW-1185">Reference proteome</keyword>
<keyword evidence="3" id="KW-0677">Repeat</keyword>
<dbReference type="InterPro" id="IPR013763">
    <property type="entry name" value="Cyclin-like_dom"/>
</dbReference>
<comment type="caution">
    <text evidence="7">The sequence shown here is derived from an EMBL/GenBank/DDBJ whole genome shotgun (WGS) entry which is preliminary data.</text>
</comment>
<dbReference type="PRINTS" id="PR00685">
    <property type="entry name" value="TIFACTORIIB"/>
</dbReference>
<dbReference type="InterPro" id="IPR023486">
    <property type="entry name" value="TFIIB_CS"/>
</dbReference>
<reference evidence="7" key="1">
    <citation type="journal article" date="2021" name="J Fungi (Basel)">
        <title>Genomic and Metabolomic Analyses of the Marine Fungus Emericellopsis cladophorae: Insights into Saltwater Adaptability Mechanisms and Its Biosynthetic Potential.</title>
        <authorList>
            <person name="Goncalves M.F.M."/>
            <person name="Hilario S."/>
            <person name="Van de Peer Y."/>
            <person name="Esteves A.C."/>
            <person name="Alves A."/>
        </authorList>
    </citation>
    <scope>NUCLEOTIDE SEQUENCE</scope>
    <source>
        <strain evidence="7">MUM 19.33</strain>
    </source>
</reference>
<dbReference type="InterPro" id="IPR013150">
    <property type="entry name" value="TFIIB_cyclin"/>
</dbReference>
<dbReference type="AlphaFoldDB" id="A0A9P9Y8T9"/>
<dbReference type="EMBL" id="JAGIXG020000001">
    <property type="protein sequence ID" value="KAI6785581.1"/>
    <property type="molecule type" value="Genomic_DNA"/>
</dbReference>
<dbReference type="GO" id="GO:0006367">
    <property type="term" value="P:transcription initiation at RNA polymerase II promoter"/>
    <property type="evidence" value="ECO:0007669"/>
    <property type="project" value="TreeGrafter"/>
</dbReference>
<dbReference type="RefSeq" id="XP_051366437.1">
    <property type="nucleotide sequence ID" value="XM_051505724.1"/>
</dbReference>
<evidence type="ECO:0000313" key="7">
    <source>
        <dbReference type="EMBL" id="KAI6785581.1"/>
    </source>
</evidence>
<protein>
    <recommendedName>
        <fullName evidence="2">Transcription initiation factor IIB</fullName>
    </recommendedName>
</protein>
<dbReference type="PANTHER" id="PTHR11618">
    <property type="entry name" value="TRANSCRIPTION INITIATION FACTOR IIB-RELATED"/>
    <property type="match status" value="1"/>
</dbReference>
<dbReference type="OrthoDB" id="25790at2759"/>
<dbReference type="PROSITE" id="PS00782">
    <property type="entry name" value="TFIIB"/>
    <property type="match status" value="1"/>
</dbReference>
<sequence>MTLRLEHSATHSQPPQTAYHKVYPAPSAWPPISYPNIIFYSHSRIAKAANNRLRRTSTKDTQARKVLLKKQTQLRRRAKEVRRARKVFDEINNIYTPKAYQAKMLSTAAAADPGPFKEDLSNQLLCPDCKTFPPDLVEEYSSGDMNGDDPSRVGGTMDEFSDVQQLSTSVAFSESKAHKALARNQNNASNDKGSKSLQEGYRAIVSYCEAFHAGTNIQNAAKHVFKLVEKEKGFKGKPQEVLVAGAIQVAFRQNNATRSFKEIYDLTGVPKKDAGIMFKKITAFVKKVKAEGRTGVGLDNVANFESRTTSAGEYCARFTSRLGFKQTNLIAKLAKSIAEQSQNSVHIGGRSPLSIAAACIYMACHAVGEPKSSAAIAEKCGVSDGTIKTTYKFLYAMRDQIIQPEWVSQGARVDRVPGIHN</sequence>
<keyword evidence="5" id="KW-0804">Transcription</keyword>
<feature type="domain" description="Cyclin-like" evidence="6">
    <location>
        <begin position="202"/>
        <end position="283"/>
    </location>
</feature>
<name>A0A9P9Y8T9_9HYPO</name>
<evidence type="ECO:0000313" key="8">
    <source>
        <dbReference type="Proteomes" id="UP001055219"/>
    </source>
</evidence>
<dbReference type="InterPro" id="IPR000812">
    <property type="entry name" value="TFIIB"/>
</dbReference>
<proteinExistence type="inferred from homology"/>
<dbReference type="Pfam" id="PF00382">
    <property type="entry name" value="TFIIB"/>
    <property type="match status" value="2"/>
</dbReference>
<dbReference type="GeneID" id="75832398"/>
<dbReference type="Gene3D" id="1.10.472.170">
    <property type="match status" value="1"/>
</dbReference>
<evidence type="ECO:0000259" key="6">
    <source>
        <dbReference type="SMART" id="SM00385"/>
    </source>
</evidence>
<dbReference type="SUPFAM" id="SSF47954">
    <property type="entry name" value="Cyclin-like"/>
    <property type="match status" value="2"/>
</dbReference>
<organism evidence="7 8">
    <name type="scientific">Emericellopsis cladophorae</name>
    <dbReference type="NCBI Taxonomy" id="2686198"/>
    <lineage>
        <taxon>Eukaryota</taxon>
        <taxon>Fungi</taxon>
        <taxon>Dikarya</taxon>
        <taxon>Ascomycota</taxon>
        <taxon>Pezizomycotina</taxon>
        <taxon>Sordariomycetes</taxon>
        <taxon>Hypocreomycetidae</taxon>
        <taxon>Hypocreales</taxon>
        <taxon>Bionectriaceae</taxon>
        <taxon>Emericellopsis</taxon>
    </lineage>
</organism>
<dbReference type="InterPro" id="IPR036915">
    <property type="entry name" value="Cyclin-like_sf"/>
</dbReference>
<dbReference type="PANTHER" id="PTHR11618:SF13">
    <property type="entry name" value="TRANSCRIPTION INITIATION FACTOR IIB"/>
    <property type="match status" value="1"/>
</dbReference>
<evidence type="ECO:0000256" key="1">
    <source>
        <dbReference type="ARBA" id="ARBA00010857"/>
    </source>
</evidence>
<dbReference type="SMART" id="SM00385">
    <property type="entry name" value="CYCLIN"/>
    <property type="match status" value="2"/>
</dbReference>
<dbReference type="Proteomes" id="UP001055219">
    <property type="component" value="Unassembled WGS sequence"/>
</dbReference>